<accession>A0ABS6ACH9</accession>
<evidence type="ECO:0000313" key="1">
    <source>
        <dbReference type="EMBL" id="MBU2875746.1"/>
    </source>
</evidence>
<keyword evidence="2" id="KW-1185">Reference proteome</keyword>
<gene>
    <name evidence="1" type="ORF">KO508_17250</name>
</gene>
<comment type="caution">
    <text evidence="1">The sequence shown here is derived from an EMBL/GenBank/DDBJ whole genome shotgun (WGS) entry which is preliminary data.</text>
</comment>
<dbReference type="RefSeq" id="WP_216009506.1">
    <property type="nucleotide sequence ID" value="NZ_JAHKPV010000021.1"/>
</dbReference>
<organism evidence="1 2">
    <name type="scientific">Marinobacter salexigens</name>
    <dbReference type="NCBI Taxonomy" id="1925763"/>
    <lineage>
        <taxon>Bacteria</taxon>
        <taxon>Pseudomonadati</taxon>
        <taxon>Pseudomonadota</taxon>
        <taxon>Gammaproteobacteria</taxon>
        <taxon>Pseudomonadales</taxon>
        <taxon>Marinobacteraceae</taxon>
        <taxon>Marinobacter</taxon>
    </lineage>
</organism>
<sequence>MEKFTLDNKSYNLDELPEEARKLANQAALTSEFIEKLEARIAIARTAQARYVEHLKASIGKATPSKSGK</sequence>
<proteinExistence type="predicted"/>
<evidence type="ECO:0000313" key="2">
    <source>
        <dbReference type="Proteomes" id="UP000753376"/>
    </source>
</evidence>
<dbReference type="Proteomes" id="UP000753376">
    <property type="component" value="Unassembled WGS sequence"/>
</dbReference>
<dbReference type="EMBL" id="JAHKPV010000021">
    <property type="protein sequence ID" value="MBU2875746.1"/>
    <property type="molecule type" value="Genomic_DNA"/>
</dbReference>
<protein>
    <submittedName>
        <fullName evidence="1">Uncharacterized protein</fullName>
    </submittedName>
</protein>
<name>A0ABS6ACH9_9GAMM</name>
<reference evidence="1 2" key="1">
    <citation type="submission" date="2021-05" db="EMBL/GenBank/DDBJ databases">
        <title>Draft genomes of bacteria isolated from model marine particles.</title>
        <authorList>
            <person name="Datta M.S."/>
            <person name="Schwartzman J.A."/>
            <person name="Enke T.N."/>
            <person name="Saavedra J."/>
            <person name="Cermak N."/>
            <person name="Cordero O.X."/>
        </authorList>
    </citation>
    <scope>NUCLEOTIDE SEQUENCE [LARGE SCALE GENOMIC DNA]</scope>
    <source>
        <strain evidence="1 2">D2M19</strain>
    </source>
</reference>